<sequence>MIQLLTKNHITASCIISNHQVCKNGETLFAGAEADLHTFLPTIYQHFAFSYPRFYKMDHLSKLGWLAAEILLQDSFSKENYQPEEVGMMITNANASLDSDLKYLASVSDIPSPALFVYTLPNIMIGEISIRNNFKGEAAFFISAAFDAGFIEVCVNNLFKYSGLKACICGWVDVIGEEYKAVLFLVEKGCNEGEIPFDKQEMNKIFEQSLIE</sequence>
<gene>
    <name evidence="1" type="ORF">Mucpa_6802</name>
</gene>
<keyword evidence="2" id="KW-1185">Reference proteome</keyword>
<dbReference type="SUPFAM" id="SSF53901">
    <property type="entry name" value="Thiolase-like"/>
    <property type="match status" value="1"/>
</dbReference>
<dbReference type="AlphaFoldDB" id="H1Y1H7"/>
<dbReference type="STRING" id="714943.Mucpa_6802"/>
<evidence type="ECO:0008006" key="3">
    <source>
        <dbReference type="Google" id="ProtNLM"/>
    </source>
</evidence>
<accession>H1Y1H7</accession>
<reference evidence="1" key="1">
    <citation type="submission" date="2011-09" db="EMBL/GenBank/DDBJ databases">
        <title>The permanent draft genome of Mucilaginibacter paludis DSM 18603.</title>
        <authorList>
            <consortium name="US DOE Joint Genome Institute (JGI-PGF)"/>
            <person name="Lucas S."/>
            <person name="Han J."/>
            <person name="Lapidus A."/>
            <person name="Bruce D."/>
            <person name="Goodwin L."/>
            <person name="Pitluck S."/>
            <person name="Peters L."/>
            <person name="Kyrpides N."/>
            <person name="Mavromatis K."/>
            <person name="Ivanova N."/>
            <person name="Mikhailova N."/>
            <person name="Held B."/>
            <person name="Detter J.C."/>
            <person name="Tapia R."/>
            <person name="Han C."/>
            <person name="Land M."/>
            <person name="Hauser L."/>
            <person name="Markowitz V."/>
            <person name="Cheng J.-F."/>
            <person name="Hugenholtz P."/>
            <person name="Woyke T."/>
            <person name="Wu D."/>
            <person name="Tindall B."/>
            <person name="Brambilla E."/>
            <person name="Klenk H.-P."/>
            <person name="Eisen J.A."/>
        </authorList>
    </citation>
    <scope>NUCLEOTIDE SEQUENCE [LARGE SCALE GENOMIC DNA]</scope>
    <source>
        <strain evidence="1">DSM 18603</strain>
    </source>
</reference>
<proteinExistence type="predicted"/>
<dbReference type="InterPro" id="IPR016039">
    <property type="entry name" value="Thiolase-like"/>
</dbReference>
<dbReference type="eggNOG" id="COG0304">
    <property type="taxonomic scope" value="Bacteria"/>
</dbReference>
<organism evidence="1 2">
    <name type="scientific">Mucilaginibacter paludis DSM 18603</name>
    <dbReference type="NCBI Taxonomy" id="714943"/>
    <lineage>
        <taxon>Bacteria</taxon>
        <taxon>Pseudomonadati</taxon>
        <taxon>Bacteroidota</taxon>
        <taxon>Sphingobacteriia</taxon>
        <taxon>Sphingobacteriales</taxon>
        <taxon>Sphingobacteriaceae</taxon>
        <taxon>Mucilaginibacter</taxon>
    </lineage>
</organism>
<protein>
    <recommendedName>
        <fullName evidence="3">Beta-ketoacyl synthase N-terminal domain-containing protein</fullName>
    </recommendedName>
</protein>
<dbReference type="GO" id="GO:0016746">
    <property type="term" value="F:acyltransferase activity"/>
    <property type="evidence" value="ECO:0007669"/>
    <property type="project" value="InterPro"/>
</dbReference>
<dbReference type="EMBL" id="CM001403">
    <property type="protein sequence ID" value="EHQ30851.1"/>
    <property type="molecule type" value="Genomic_DNA"/>
</dbReference>
<dbReference type="Proteomes" id="UP000002774">
    <property type="component" value="Chromosome"/>
</dbReference>
<evidence type="ECO:0000313" key="1">
    <source>
        <dbReference type="EMBL" id="EHQ30851.1"/>
    </source>
</evidence>
<name>H1Y1H7_9SPHI</name>
<dbReference type="HOGENOM" id="CLU_115282_0_0_10"/>
<evidence type="ECO:0000313" key="2">
    <source>
        <dbReference type="Proteomes" id="UP000002774"/>
    </source>
</evidence>